<dbReference type="AlphaFoldDB" id="A0A0H4T3Z5"/>
<feature type="transmembrane region" description="Helical" evidence="1">
    <location>
        <begin position="7"/>
        <end position="23"/>
    </location>
</feature>
<dbReference type="EMBL" id="KT007000">
    <property type="protein sequence ID" value="AKQ02416.1"/>
    <property type="molecule type" value="Genomic_DNA"/>
</dbReference>
<reference evidence="2" key="1">
    <citation type="journal article" date="2015" name="ISME J.">
        <title>Aquifer environment selects for microbial species cohorts in sediment and groundwater.</title>
        <authorList>
            <person name="Hug L.A."/>
            <person name="Thomas B.C."/>
            <person name="Brown C.T."/>
            <person name="Frischkorn K.R."/>
            <person name="Williams K.H."/>
            <person name="Tringe S.G."/>
            <person name="Banfield J.F."/>
        </authorList>
    </citation>
    <scope>NUCLEOTIDE SEQUENCE</scope>
</reference>
<keyword evidence="1" id="KW-0472">Membrane</keyword>
<protein>
    <submittedName>
        <fullName evidence="2">Uncharacterized protein</fullName>
    </submittedName>
</protein>
<feature type="transmembrane region" description="Helical" evidence="1">
    <location>
        <begin position="97"/>
        <end position="113"/>
    </location>
</feature>
<sequence length="139" mass="16240">MKISVPRAISFNTLGSFFVFLSLPLSLSIIIYPFINITNLIIVLFFIGLLIRRRNRFITFHSASVTRKLIENTLGLMKLNYTYELDILTVNKTRTQILIRSIGFFTVIIFNMIEKDSKREKYIMNTLIKYQQLSSKSSF</sequence>
<proteinExistence type="predicted"/>
<evidence type="ECO:0000256" key="1">
    <source>
        <dbReference type="SAM" id="Phobius"/>
    </source>
</evidence>
<name>A0A0H4T3Z5_9BACT</name>
<keyword evidence="1" id="KW-0812">Transmembrane</keyword>
<feature type="transmembrane region" description="Helical" evidence="1">
    <location>
        <begin position="29"/>
        <end position="51"/>
    </location>
</feature>
<accession>A0A0H4T3Z5</accession>
<keyword evidence="1" id="KW-1133">Transmembrane helix</keyword>
<evidence type="ECO:0000313" key="2">
    <source>
        <dbReference type="EMBL" id="AKQ02416.1"/>
    </source>
</evidence>
<organism evidence="2">
    <name type="scientific">uncultured Parcubacteria bacterium Rifle_16ft_4_minimus_37647</name>
    <dbReference type="NCBI Taxonomy" id="1665140"/>
    <lineage>
        <taxon>Bacteria</taxon>
        <taxon>Candidatus Parcubacteria</taxon>
        <taxon>environmental samples</taxon>
    </lineage>
</organism>